<keyword evidence="2 5" id="KW-0819">tRNA processing</keyword>
<protein>
    <recommendedName>
        <fullName evidence="5">Queuine tRNA-ribosyltransferase accessory subunit 2</fullName>
    </recommendedName>
    <alternativeName>
        <fullName evidence="5">Queuine tRNA-ribosyltransferase domain-containing protein 1</fullName>
    </alternativeName>
</protein>
<keyword evidence="3 5" id="KW-0479">Metal-binding</keyword>
<reference evidence="7 8" key="2">
    <citation type="journal article" date="2019" name="G3 (Bethesda)">
        <title>Hybrid Assembly of the Genome of the Entomopathogenic Nematode Steinernema carpocapsae Identifies the X-Chromosome.</title>
        <authorList>
            <person name="Serra L."/>
            <person name="Macchietto M."/>
            <person name="Macias-Munoz A."/>
            <person name="McGill C.J."/>
            <person name="Rodriguez I.M."/>
            <person name="Rodriguez B."/>
            <person name="Murad R."/>
            <person name="Mortazavi A."/>
        </authorList>
    </citation>
    <scope>NUCLEOTIDE SEQUENCE [LARGE SCALE GENOMIC DNA]</scope>
    <source>
        <strain evidence="7 8">ALL</strain>
    </source>
</reference>
<feature type="binding site" evidence="5">
    <location>
        <position position="365"/>
    </location>
    <ligand>
        <name>Zn(2+)</name>
        <dbReference type="ChEBI" id="CHEBI:29105"/>
    </ligand>
</feature>
<comment type="caution">
    <text evidence="7">The sequence shown here is derived from an EMBL/GenBank/DDBJ whole genome shotgun (WGS) entry which is preliminary data.</text>
</comment>
<feature type="binding site" evidence="5">
    <location>
        <position position="339"/>
    </location>
    <ligand>
        <name>Zn(2+)</name>
        <dbReference type="ChEBI" id="CHEBI:29105"/>
    </ligand>
</feature>
<evidence type="ECO:0000313" key="8">
    <source>
        <dbReference type="Proteomes" id="UP000298663"/>
    </source>
</evidence>
<comment type="similarity">
    <text evidence="5">Belongs to the queuine tRNA-ribosyltransferase family. QTRT2 subfamily.</text>
</comment>
<evidence type="ECO:0000256" key="2">
    <source>
        <dbReference type="ARBA" id="ARBA00022694"/>
    </source>
</evidence>
<dbReference type="GO" id="GO:0006400">
    <property type="term" value="P:tRNA modification"/>
    <property type="evidence" value="ECO:0007669"/>
    <property type="project" value="InterPro"/>
</dbReference>
<feature type="domain" description="tRNA-guanine(15) transglycosylase-like" evidence="6">
    <location>
        <begin position="33"/>
        <end position="382"/>
    </location>
</feature>
<dbReference type="HAMAP" id="MF_03043">
    <property type="entry name" value="QTRT2"/>
    <property type="match status" value="1"/>
</dbReference>
<feature type="binding site" evidence="5">
    <location>
        <position position="334"/>
    </location>
    <ligand>
        <name>Zn(2+)</name>
        <dbReference type="ChEBI" id="CHEBI:29105"/>
    </ligand>
</feature>
<name>A0A4U5NRS7_STECR</name>
<dbReference type="EMBL" id="AZBU02000003">
    <property type="protein sequence ID" value="TKR86377.1"/>
    <property type="molecule type" value="Genomic_DNA"/>
</dbReference>
<feature type="binding site" evidence="5">
    <location>
        <position position="336"/>
    </location>
    <ligand>
        <name>Zn(2+)</name>
        <dbReference type="ChEBI" id="CHEBI:29105"/>
    </ligand>
</feature>
<dbReference type="GO" id="GO:0046872">
    <property type="term" value="F:metal ion binding"/>
    <property type="evidence" value="ECO:0007669"/>
    <property type="project" value="UniProtKB-KW"/>
</dbReference>
<dbReference type="AlphaFoldDB" id="A0A4U5NRS7"/>
<evidence type="ECO:0000259" key="6">
    <source>
        <dbReference type="Pfam" id="PF01702"/>
    </source>
</evidence>
<comment type="subcellular location">
    <subcellularLocation>
        <location evidence="5">Cytoplasm</location>
    </subcellularLocation>
</comment>
<organism evidence="7 8">
    <name type="scientific">Steinernema carpocapsae</name>
    <name type="common">Entomopathogenic nematode</name>
    <dbReference type="NCBI Taxonomy" id="34508"/>
    <lineage>
        <taxon>Eukaryota</taxon>
        <taxon>Metazoa</taxon>
        <taxon>Ecdysozoa</taxon>
        <taxon>Nematoda</taxon>
        <taxon>Chromadorea</taxon>
        <taxon>Rhabditida</taxon>
        <taxon>Tylenchina</taxon>
        <taxon>Panagrolaimomorpha</taxon>
        <taxon>Strongyloidoidea</taxon>
        <taxon>Steinernematidae</taxon>
        <taxon>Steinernema</taxon>
    </lineage>
</organism>
<dbReference type="InterPro" id="IPR028592">
    <property type="entry name" value="QTRTD1"/>
</dbReference>
<reference evidence="7 8" key="1">
    <citation type="journal article" date="2015" name="Genome Biol.">
        <title>Comparative genomics of Steinernema reveals deeply conserved gene regulatory networks.</title>
        <authorList>
            <person name="Dillman A.R."/>
            <person name="Macchietto M."/>
            <person name="Porter C.F."/>
            <person name="Rogers A."/>
            <person name="Williams B."/>
            <person name="Antoshechkin I."/>
            <person name="Lee M.M."/>
            <person name="Goodwin Z."/>
            <person name="Lu X."/>
            <person name="Lewis E.E."/>
            <person name="Goodrich-Blair H."/>
            <person name="Stock S.P."/>
            <person name="Adams B.J."/>
            <person name="Sternberg P.W."/>
            <person name="Mortazavi A."/>
        </authorList>
    </citation>
    <scope>NUCLEOTIDE SEQUENCE [LARGE SCALE GENOMIC DNA]</scope>
    <source>
        <strain evidence="7 8">ALL</strain>
    </source>
</reference>
<accession>A0A4U5NRS7</accession>
<evidence type="ECO:0000313" key="7">
    <source>
        <dbReference type="EMBL" id="TKR86377.1"/>
    </source>
</evidence>
<dbReference type="InterPro" id="IPR050852">
    <property type="entry name" value="Queuine_tRNA-ribosyltrfase"/>
</dbReference>
<proteinExistence type="inferred from homology"/>
<keyword evidence="1 5" id="KW-0963">Cytoplasm</keyword>
<evidence type="ECO:0000256" key="1">
    <source>
        <dbReference type="ARBA" id="ARBA00022490"/>
    </source>
</evidence>
<dbReference type="OrthoDB" id="27601at2759"/>
<dbReference type="STRING" id="34508.A0A4U5NRS7"/>
<dbReference type="InterPro" id="IPR002616">
    <property type="entry name" value="tRNA_ribo_trans-like"/>
</dbReference>
<dbReference type="Pfam" id="PF01702">
    <property type="entry name" value="TGT"/>
    <property type="match status" value="1"/>
</dbReference>
<evidence type="ECO:0000256" key="4">
    <source>
        <dbReference type="ARBA" id="ARBA00022833"/>
    </source>
</evidence>
<dbReference type="SUPFAM" id="SSF51713">
    <property type="entry name" value="tRNA-guanine transglycosylase"/>
    <property type="match status" value="1"/>
</dbReference>
<dbReference type="GO" id="GO:0008479">
    <property type="term" value="F:tRNA-guanosine(34) queuine transglycosylase activity"/>
    <property type="evidence" value="ECO:0007669"/>
    <property type="project" value="UniProtKB-UniRule"/>
</dbReference>
<comment type="function">
    <text evidence="5">Non-catalytic subunit of the queuine tRNA-ribosyltransferase (TGT) that catalyzes the base-exchange of a guanine (G) residue with queuine (Q) at position 34 (anticodon wobble position) in tRNAs with GU(N) anticodons (tRNA-Asp, -Asn, -His and -Tyr), resulting in the hypermodified nucleoside queuosine (7-(((4,5-cis-dihydroxy-2-cyclopenten-1-yl)amino)methyl)-7-deazaguanosine).</text>
</comment>
<sequence>MANSKFVLDKTTTIGRIGWINEWGRDSSALDRATPSYMIYTRAGHIPHMTWDTVGSKLTLKQKVELFQITLPSHYESVEVIKEFGKGLKAFCGIPGDKIVHLSILDPIGTCYTGYNDTKSEAIWTKSGRRSIIPEHLREIVESMKVNSFSTLLDYDTPTDTKNKRLTKAVNRTSDWLDDLFRMEQDETPSALSAVVAIGGGFSAFHRERSARELGTNLFAMGFSIDLAPFSLNEKNQLRVPYSETEIRALLGDSLSYLPEGKLRLCEGSFTPAQIMFLISLGFDMFDSSYATMLAEEGKALRLASDFPANLQFATLDFTDKTFEEDFTPLFEDCQCYTCKNYTKGYLRHLHNTDELLGPMLLTIHNLTEFDEMFSRIREYLTSNVKQS</sequence>
<comment type="subunit">
    <text evidence="5">Heterodimer of a catalytic subunit and an accessory subunit.</text>
</comment>
<keyword evidence="4 5" id="KW-0862">Zinc</keyword>
<dbReference type="PANTHER" id="PTHR46064">
    <property type="entry name" value="QUEUINE TRNA-RIBOSYLTRANSFERASE ACCESSORY SUBUNIT 2"/>
    <property type="match status" value="1"/>
</dbReference>
<evidence type="ECO:0000256" key="3">
    <source>
        <dbReference type="ARBA" id="ARBA00022723"/>
    </source>
</evidence>
<dbReference type="InterPro" id="IPR036511">
    <property type="entry name" value="TGT-like_sf"/>
</dbReference>
<comment type="cofactor">
    <cofactor evidence="5">
        <name>Zn(2+)</name>
        <dbReference type="ChEBI" id="CHEBI:29105"/>
    </cofactor>
    <text evidence="5">Binds 1 zinc ion per subunit.</text>
</comment>
<dbReference type="GO" id="GO:0005737">
    <property type="term" value="C:cytoplasm"/>
    <property type="evidence" value="ECO:0007669"/>
    <property type="project" value="UniProtKB-SubCell"/>
</dbReference>
<dbReference type="PANTHER" id="PTHR46064:SF1">
    <property type="entry name" value="QUEUINE TRNA-RIBOSYLTRANSFERASE ACCESSORY SUBUNIT 2"/>
    <property type="match status" value="1"/>
</dbReference>
<dbReference type="Gene3D" id="3.20.20.105">
    <property type="entry name" value="Queuine tRNA-ribosyltransferase-like"/>
    <property type="match status" value="1"/>
</dbReference>
<evidence type="ECO:0000256" key="5">
    <source>
        <dbReference type="HAMAP-Rule" id="MF_03043"/>
    </source>
</evidence>
<gene>
    <name evidence="7" type="ORF">L596_010981</name>
</gene>
<dbReference type="Proteomes" id="UP000298663">
    <property type="component" value="Unassembled WGS sequence"/>
</dbReference>
<keyword evidence="8" id="KW-1185">Reference proteome</keyword>
<dbReference type="NCBIfam" id="TIGR00449">
    <property type="entry name" value="tgt_general"/>
    <property type="match status" value="1"/>
</dbReference>